<feature type="region of interest" description="Disordered" evidence="1">
    <location>
        <begin position="89"/>
        <end position="266"/>
    </location>
</feature>
<feature type="compositionally biased region" description="Pro residues" evidence="1">
    <location>
        <begin position="207"/>
        <end position="216"/>
    </location>
</feature>
<name>A0ABU7UY21_9GAMM</name>
<dbReference type="PRINTS" id="PR01217">
    <property type="entry name" value="PRICHEXTENSN"/>
</dbReference>
<feature type="compositionally biased region" description="Pro residues" evidence="1">
    <location>
        <begin position="148"/>
        <end position="160"/>
    </location>
</feature>
<protein>
    <submittedName>
        <fullName evidence="2">Uncharacterized protein</fullName>
    </submittedName>
</protein>
<dbReference type="RefSeq" id="WP_331703498.1">
    <property type="nucleotide sequence ID" value="NZ_JAZHBO010000001.1"/>
</dbReference>
<evidence type="ECO:0000313" key="3">
    <source>
        <dbReference type="Proteomes" id="UP001356170"/>
    </source>
</evidence>
<feature type="compositionally biased region" description="Pro residues" evidence="1">
    <location>
        <begin position="172"/>
        <end position="182"/>
    </location>
</feature>
<keyword evidence="3" id="KW-1185">Reference proteome</keyword>
<feature type="compositionally biased region" description="Basic and acidic residues" evidence="1">
    <location>
        <begin position="14"/>
        <end position="24"/>
    </location>
</feature>
<dbReference type="Proteomes" id="UP001356170">
    <property type="component" value="Unassembled WGS sequence"/>
</dbReference>
<proteinExistence type="predicted"/>
<accession>A0ABU7UY21</accession>
<reference evidence="2 3" key="1">
    <citation type="submission" date="2024-01" db="EMBL/GenBank/DDBJ databases">
        <title>Novel species of the genus Luteimonas isolated from rivers.</title>
        <authorList>
            <person name="Lu H."/>
        </authorList>
    </citation>
    <scope>NUCLEOTIDE SEQUENCE [LARGE SCALE GENOMIC DNA]</scope>
    <source>
        <strain evidence="2 3">FXH3W</strain>
    </source>
</reference>
<feature type="compositionally biased region" description="Low complexity" evidence="1">
    <location>
        <begin position="232"/>
        <end position="256"/>
    </location>
</feature>
<evidence type="ECO:0000313" key="2">
    <source>
        <dbReference type="EMBL" id="MEF2155456.1"/>
    </source>
</evidence>
<feature type="region of interest" description="Disordered" evidence="1">
    <location>
        <begin position="1"/>
        <end position="55"/>
    </location>
</feature>
<gene>
    <name evidence="2" type="ORF">V3390_04310</name>
</gene>
<feature type="compositionally biased region" description="Polar residues" evidence="1">
    <location>
        <begin position="112"/>
        <end position="122"/>
    </location>
</feature>
<organism evidence="2 3">
    <name type="scientific">Aquilutibacter rugosus</name>
    <dbReference type="NCBI Taxonomy" id="3115820"/>
    <lineage>
        <taxon>Bacteria</taxon>
        <taxon>Pseudomonadati</taxon>
        <taxon>Pseudomonadota</taxon>
        <taxon>Gammaproteobacteria</taxon>
        <taxon>Lysobacterales</taxon>
        <taxon>Lysobacteraceae</taxon>
        <taxon>Aquilutibacter</taxon>
    </lineage>
</organism>
<dbReference type="EMBL" id="JAZHBO010000001">
    <property type="protein sequence ID" value="MEF2155456.1"/>
    <property type="molecule type" value="Genomic_DNA"/>
</dbReference>
<sequence length="266" mass="27900">MPSSKEFFGLVPPLEERQSVEPQERAPAWPLLQSLSREDQPAAPRLSDAEREAAWSVPEDVELPEVVEDEQTRGDLLAEGLLKTRLAARNDAPEPQTQTQMQKVVETPLPAMQSTASATSARTDFMQKPAFVPAPDSVRAASAQPAPVSRPAPLPQPAPAPVAAHPHNPFAKPAPAPVPVPVPEAQAVEPMRTPAPSVADPRITPAMPSPPTPSPSSTPSSLSALFRRISGAAPAAPAADPNAPSTSTPPASASTARGFLTRLGRK</sequence>
<evidence type="ECO:0000256" key="1">
    <source>
        <dbReference type="SAM" id="MobiDB-lite"/>
    </source>
</evidence>
<feature type="compositionally biased region" description="Low complexity" evidence="1">
    <location>
        <begin position="161"/>
        <end position="171"/>
    </location>
</feature>
<comment type="caution">
    <text evidence="2">The sequence shown here is derived from an EMBL/GenBank/DDBJ whole genome shotgun (WGS) entry which is preliminary data.</text>
</comment>